<evidence type="ECO:0000256" key="2">
    <source>
        <dbReference type="ARBA" id="ARBA00008936"/>
    </source>
</evidence>
<evidence type="ECO:0000256" key="3">
    <source>
        <dbReference type="ARBA" id="ARBA00022448"/>
    </source>
</evidence>
<evidence type="ECO:0000256" key="1">
    <source>
        <dbReference type="ARBA" id="ARBA00004170"/>
    </source>
</evidence>
<dbReference type="CDD" id="cd18113">
    <property type="entry name" value="ATP-synt_F1_alpha_C"/>
    <property type="match status" value="1"/>
</dbReference>
<evidence type="ECO:0000256" key="6">
    <source>
        <dbReference type="ARBA" id="ARBA00022840"/>
    </source>
</evidence>
<comment type="function">
    <text evidence="12">Produces ATP from ADP in the presence of a proton gradient across the membrane. The alpha chain is a regulatory subunit.</text>
</comment>
<organism evidence="16 17">
    <name type="scientific">Faecalicatena contorta</name>
    <dbReference type="NCBI Taxonomy" id="39482"/>
    <lineage>
        <taxon>Bacteria</taxon>
        <taxon>Bacillati</taxon>
        <taxon>Bacillota</taxon>
        <taxon>Clostridia</taxon>
        <taxon>Lachnospirales</taxon>
        <taxon>Lachnospiraceae</taxon>
        <taxon>Faecalicatena</taxon>
    </lineage>
</organism>
<dbReference type="NCBIfam" id="NF009884">
    <property type="entry name" value="PRK13343.1"/>
    <property type="match status" value="1"/>
</dbReference>
<dbReference type="OrthoDB" id="9803053at2"/>
<protein>
    <recommendedName>
        <fullName evidence="12">ATP synthase subunit alpha</fullName>
        <ecNumber evidence="12">7.1.2.2</ecNumber>
    </recommendedName>
    <alternativeName>
        <fullName evidence="12">ATP synthase F1 sector subunit alpha</fullName>
    </alternativeName>
    <alternativeName>
        <fullName evidence="12">F-ATPase subunit alpha</fullName>
    </alternativeName>
</protein>
<dbReference type="PROSITE" id="PS00152">
    <property type="entry name" value="ATPASE_ALPHA_BETA"/>
    <property type="match status" value="1"/>
</dbReference>
<dbReference type="InterPro" id="IPR023366">
    <property type="entry name" value="ATP_synth_asu-like_sf"/>
</dbReference>
<comment type="catalytic activity">
    <reaction evidence="12">
        <text>ATP + H2O + 4 H(+)(in) = ADP + phosphate + 5 H(+)(out)</text>
        <dbReference type="Rhea" id="RHEA:57720"/>
        <dbReference type="ChEBI" id="CHEBI:15377"/>
        <dbReference type="ChEBI" id="CHEBI:15378"/>
        <dbReference type="ChEBI" id="CHEBI:30616"/>
        <dbReference type="ChEBI" id="CHEBI:43474"/>
        <dbReference type="ChEBI" id="CHEBI:456216"/>
        <dbReference type="EC" id="7.1.2.2"/>
    </reaction>
</comment>
<dbReference type="Proteomes" id="UP000254051">
    <property type="component" value="Unassembled WGS sequence"/>
</dbReference>
<dbReference type="PANTHER" id="PTHR48082:SF2">
    <property type="entry name" value="ATP SYNTHASE SUBUNIT ALPHA, MITOCHONDRIAL"/>
    <property type="match status" value="1"/>
</dbReference>
<dbReference type="FunFam" id="3.40.50.300:FF:000002">
    <property type="entry name" value="ATP synthase subunit alpha"/>
    <property type="match status" value="1"/>
</dbReference>
<dbReference type="FunFam" id="2.40.30.20:FF:000001">
    <property type="entry name" value="ATP synthase subunit alpha"/>
    <property type="match status" value="1"/>
</dbReference>
<keyword evidence="6 12" id="KW-0067">ATP-binding</keyword>
<dbReference type="GO" id="GO:0043531">
    <property type="term" value="F:ADP binding"/>
    <property type="evidence" value="ECO:0007669"/>
    <property type="project" value="TreeGrafter"/>
</dbReference>
<dbReference type="GO" id="GO:0005886">
    <property type="term" value="C:plasma membrane"/>
    <property type="evidence" value="ECO:0007669"/>
    <property type="project" value="UniProtKB-SubCell"/>
</dbReference>
<dbReference type="CDD" id="cd01132">
    <property type="entry name" value="F1-ATPase_alpha_CD"/>
    <property type="match status" value="1"/>
</dbReference>
<dbReference type="GO" id="GO:0045259">
    <property type="term" value="C:proton-transporting ATP synthase complex"/>
    <property type="evidence" value="ECO:0007669"/>
    <property type="project" value="UniProtKB-KW"/>
</dbReference>
<dbReference type="NCBIfam" id="TIGR00962">
    <property type="entry name" value="atpA"/>
    <property type="match status" value="1"/>
</dbReference>
<dbReference type="PANTHER" id="PTHR48082">
    <property type="entry name" value="ATP SYNTHASE SUBUNIT ALPHA, MITOCHONDRIAL"/>
    <property type="match status" value="1"/>
</dbReference>
<dbReference type="InterPro" id="IPR036121">
    <property type="entry name" value="ATPase_F1/V1/A1_a/bsu_N_sf"/>
</dbReference>
<dbReference type="SUPFAM" id="SSF52540">
    <property type="entry name" value="P-loop containing nucleoside triphosphate hydrolases"/>
    <property type="match status" value="1"/>
</dbReference>
<dbReference type="InterPro" id="IPR033732">
    <property type="entry name" value="ATP_synth_F1_a_nt-bd_dom"/>
</dbReference>
<feature type="site" description="Required for activity" evidence="12">
    <location>
        <position position="362"/>
    </location>
</feature>
<keyword evidence="5 12" id="KW-0547">Nucleotide-binding</keyword>
<evidence type="ECO:0000256" key="4">
    <source>
        <dbReference type="ARBA" id="ARBA00022475"/>
    </source>
</evidence>
<dbReference type="RefSeq" id="WP_109714559.1">
    <property type="nucleotide sequence ID" value="NZ_QGDS01000022.1"/>
</dbReference>
<gene>
    <name evidence="12" type="primary">atpA</name>
    <name evidence="16" type="ORF">SAMN05216529_12242</name>
</gene>
<keyword evidence="9 12" id="KW-0472">Membrane</keyword>
<evidence type="ECO:0000256" key="10">
    <source>
        <dbReference type="ARBA" id="ARBA00023196"/>
    </source>
</evidence>
<evidence type="ECO:0000256" key="11">
    <source>
        <dbReference type="ARBA" id="ARBA00023310"/>
    </source>
</evidence>
<feature type="domain" description="ATPase F1/V1/A1 complex alpha/beta subunit N-terminal" evidence="15">
    <location>
        <begin position="26"/>
        <end position="92"/>
    </location>
</feature>
<dbReference type="Gene3D" id="1.20.150.20">
    <property type="entry name" value="ATP synthase alpha/beta chain, C-terminal domain"/>
    <property type="match status" value="1"/>
</dbReference>
<dbReference type="Pfam" id="PF00006">
    <property type="entry name" value="ATP-synt_ab"/>
    <property type="match status" value="1"/>
</dbReference>
<dbReference type="FunFam" id="1.20.150.20:FF:000001">
    <property type="entry name" value="ATP synthase subunit alpha"/>
    <property type="match status" value="1"/>
</dbReference>
<dbReference type="AlphaFoldDB" id="A0A315ZQK3"/>
<reference evidence="17" key="1">
    <citation type="submission" date="2017-07" db="EMBL/GenBank/DDBJ databases">
        <authorList>
            <person name="Varghese N."/>
            <person name="Submissions S."/>
        </authorList>
    </citation>
    <scope>NUCLEOTIDE SEQUENCE [LARGE SCALE GENOMIC DNA]</scope>
    <source>
        <strain evidence="17">NLAE-zl-C134</strain>
    </source>
</reference>
<comment type="similarity">
    <text evidence="2 12">Belongs to the ATPase alpha/beta chains family.</text>
</comment>
<keyword evidence="7 12" id="KW-1278">Translocase</keyword>
<dbReference type="SUPFAM" id="SSF50615">
    <property type="entry name" value="N-terminal domain of alpha and beta subunits of F1 ATP synthase"/>
    <property type="match status" value="1"/>
</dbReference>
<keyword evidence="17" id="KW-1185">Reference proteome</keyword>
<name>A0A315ZQK3_9FIRM</name>
<proteinExistence type="inferred from homology"/>
<dbReference type="EMBL" id="UHJJ01000022">
    <property type="protein sequence ID" value="SUQ16153.1"/>
    <property type="molecule type" value="Genomic_DNA"/>
</dbReference>
<dbReference type="Pfam" id="PF00306">
    <property type="entry name" value="ATP-synt_ab_C"/>
    <property type="match status" value="1"/>
</dbReference>
<dbReference type="GO" id="GO:0046933">
    <property type="term" value="F:proton-transporting ATP synthase activity, rotational mechanism"/>
    <property type="evidence" value="ECO:0007669"/>
    <property type="project" value="UniProtKB-UniRule"/>
</dbReference>
<dbReference type="Gene3D" id="3.40.50.300">
    <property type="entry name" value="P-loop containing nucleotide triphosphate hydrolases"/>
    <property type="match status" value="1"/>
</dbReference>
<feature type="domain" description="ATP synthase alpha subunit C-terminal" evidence="14">
    <location>
        <begin position="371"/>
        <end position="495"/>
    </location>
</feature>
<dbReference type="GO" id="GO:0005524">
    <property type="term" value="F:ATP binding"/>
    <property type="evidence" value="ECO:0007669"/>
    <property type="project" value="UniProtKB-UniRule"/>
</dbReference>
<dbReference type="HAMAP" id="MF_01346">
    <property type="entry name" value="ATP_synth_alpha_bact"/>
    <property type="match status" value="1"/>
</dbReference>
<accession>A0A315ZQK3</accession>
<keyword evidence="3 12" id="KW-0813">Transport</keyword>
<dbReference type="PIRSF" id="PIRSF039088">
    <property type="entry name" value="F_ATPase_subunit_alpha"/>
    <property type="match status" value="1"/>
</dbReference>
<evidence type="ECO:0000259" key="14">
    <source>
        <dbReference type="Pfam" id="PF00306"/>
    </source>
</evidence>
<keyword evidence="4 12" id="KW-1003">Cell membrane</keyword>
<dbReference type="Gene3D" id="2.40.30.20">
    <property type="match status" value="1"/>
</dbReference>
<comment type="subcellular location">
    <subcellularLocation>
        <location evidence="12">Cell membrane</location>
        <topology evidence="12">Peripheral membrane protein</topology>
    </subcellularLocation>
    <subcellularLocation>
        <location evidence="1">Membrane</location>
        <topology evidence="1">Peripheral membrane protein</topology>
    </subcellularLocation>
</comment>
<keyword evidence="10 12" id="KW-0139">CF(1)</keyword>
<dbReference type="InterPro" id="IPR038376">
    <property type="entry name" value="ATP_synth_asu_C_sf"/>
</dbReference>
<evidence type="ECO:0000313" key="16">
    <source>
        <dbReference type="EMBL" id="SUQ16153.1"/>
    </source>
</evidence>
<keyword evidence="12" id="KW-0375">Hydrogen ion transport</keyword>
<sequence length="503" mass="54960">MLVKPDEISKVIKQQIESYSSNLDFSEAGTVIQVGDGIARVYGLHSAMSGELLEFPGGTYGMALNLDEESIGVVIMGADAGIKEGDPVKLTGRMAEVPVGDGLLGRVVNALGEPLDEKGPIAADTYRKIESTAPSVMMRREVNQPLQTGIKAIDALVPIGKGQRELIIGDRETGKTAIGIDTIINQKDKDVYCVYVAIGQKASSVARIIKVLNQTGAMAYTTVVLATASDSAPLQYISPYAGCAIAEEWMLQGKDVLIVYDDLSKHAVAYRAISLLLRRPPGREAYPGDVFYLHSRLLERAASMSENYGGGTLTALPIVETQEGDISAYIPTNIISITDGQIYLEADLFNDGVRPAINPGLSVSRVGGSAQIPAMKKLAGPLRIEFAQYKELAAFSQFGSDLNQDTLDRLDHGERIMEVLKQPQYKPMPVEYQILMLYALSNKYMQSIDTGRIQKFQKDFIHYVKKHAAHIAEDIRRSGKISEELVEHINAAISQVKEQYNYN</sequence>
<dbReference type="InterPro" id="IPR000793">
    <property type="entry name" value="ATP_synth_asu_C"/>
</dbReference>
<dbReference type="InterPro" id="IPR027417">
    <property type="entry name" value="P-loop_NTPase"/>
</dbReference>
<dbReference type="Pfam" id="PF02874">
    <property type="entry name" value="ATP-synt_ab_N"/>
    <property type="match status" value="1"/>
</dbReference>
<evidence type="ECO:0000259" key="13">
    <source>
        <dbReference type="Pfam" id="PF00006"/>
    </source>
</evidence>
<evidence type="ECO:0000256" key="9">
    <source>
        <dbReference type="ARBA" id="ARBA00023136"/>
    </source>
</evidence>
<evidence type="ECO:0000313" key="17">
    <source>
        <dbReference type="Proteomes" id="UP000254051"/>
    </source>
</evidence>
<keyword evidence="8 12" id="KW-0406">Ion transport</keyword>
<dbReference type="InterPro" id="IPR005294">
    <property type="entry name" value="ATP_synth_F1_asu"/>
</dbReference>
<feature type="domain" description="ATPase F1/V1/A1 complex alpha/beta subunit nucleotide-binding" evidence="13">
    <location>
        <begin position="149"/>
        <end position="364"/>
    </location>
</feature>
<evidence type="ECO:0000256" key="7">
    <source>
        <dbReference type="ARBA" id="ARBA00022967"/>
    </source>
</evidence>
<dbReference type="EC" id="7.1.2.2" evidence="12"/>
<evidence type="ECO:0000259" key="15">
    <source>
        <dbReference type="Pfam" id="PF02874"/>
    </source>
</evidence>
<evidence type="ECO:0000256" key="12">
    <source>
        <dbReference type="HAMAP-Rule" id="MF_01346"/>
    </source>
</evidence>
<dbReference type="InterPro" id="IPR020003">
    <property type="entry name" value="ATPase_a/bsu_AS"/>
</dbReference>
<dbReference type="SUPFAM" id="SSF47917">
    <property type="entry name" value="C-terminal domain of alpha and beta subunits of F1 ATP synthase"/>
    <property type="match status" value="1"/>
</dbReference>
<dbReference type="CDD" id="cd18116">
    <property type="entry name" value="ATP-synt_F1_alpha_N"/>
    <property type="match status" value="1"/>
</dbReference>
<evidence type="ECO:0000256" key="8">
    <source>
        <dbReference type="ARBA" id="ARBA00023065"/>
    </source>
</evidence>
<evidence type="ECO:0000256" key="5">
    <source>
        <dbReference type="ARBA" id="ARBA00022741"/>
    </source>
</evidence>
<dbReference type="InterPro" id="IPR004100">
    <property type="entry name" value="ATPase_F1/V1/A1_a/bsu_N"/>
</dbReference>
<dbReference type="InterPro" id="IPR000194">
    <property type="entry name" value="ATPase_F1/V1/A1_a/bsu_nucl-bd"/>
</dbReference>
<comment type="caution">
    <text evidence="12">Lacks conserved residue(s) required for the propagation of feature annotation.</text>
</comment>
<keyword evidence="11 12" id="KW-0066">ATP synthesis</keyword>